<name>A0A4Y7KFM7_PAPSO</name>
<protein>
    <submittedName>
        <fullName evidence="1">Uncharacterized protein</fullName>
    </submittedName>
</protein>
<keyword evidence="2" id="KW-1185">Reference proteome</keyword>
<dbReference type="Proteomes" id="UP000316621">
    <property type="component" value="Chromosome 7"/>
</dbReference>
<accession>A0A4Y7KFM7</accession>
<evidence type="ECO:0000313" key="2">
    <source>
        <dbReference type="Proteomes" id="UP000316621"/>
    </source>
</evidence>
<dbReference type="EMBL" id="CM010721">
    <property type="protein sequence ID" value="RZC72183.1"/>
    <property type="molecule type" value="Genomic_DNA"/>
</dbReference>
<reference evidence="1 2" key="1">
    <citation type="journal article" date="2018" name="Science">
        <title>The opium poppy genome and morphinan production.</title>
        <authorList>
            <person name="Guo L."/>
            <person name="Winzer T."/>
            <person name="Yang X."/>
            <person name="Li Y."/>
            <person name="Ning Z."/>
            <person name="He Z."/>
            <person name="Teodor R."/>
            <person name="Lu Y."/>
            <person name="Bowser T.A."/>
            <person name="Graham I.A."/>
            <person name="Ye K."/>
        </authorList>
    </citation>
    <scope>NUCLEOTIDE SEQUENCE [LARGE SCALE GENOMIC DNA]</scope>
    <source>
        <strain evidence="2">cv. HN1</strain>
        <tissue evidence="1">Leaves</tissue>
    </source>
</reference>
<dbReference type="STRING" id="3469.A0A4Y7KFM7"/>
<organism evidence="1 2">
    <name type="scientific">Papaver somniferum</name>
    <name type="common">Opium poppy</name>
    <dbReference type="NCBI Taxonomy" id="3469"/>
    <lineage>
        <taxon>Eukaryota</taxon>
        <taxon>Viridiplantae</taxon>
        <taxon>Streptophyta</taxon>
        <taxon>Embryophyta</taxon>
        <taxon>Tracheophyta</taxon>
        <taxon>Spermatophyta</taxon>
        <taxon>Magnoliopsida</taxon>
        <taxon>Ranunculales</taxon>
        <taxon>Papaveraceae</taxon>
        <taxon>Papaveroideae</taxon>
        <taxon>Papaver</taxon>
    </lineage>
</organism>
<dbReference type="Gramene" id="RZC72183">
    <property type="protein sequence ID" value="RZC72183"/>
    <property type="gene ID" value="C5167_035458"/>
</dbReference>
<sequence length="150" mass="15822">MGLISESHPWISTGQAFRLVDPIPASILNSYLHPALPPNSIVSHNCSPYTSMLGSMTKTKSKESKSGASSRCAGCQGSGMKISTRQIGPGNMSACPECRGSVVNQFVICVSIGSGQTIVGMCKGLKGGARDDPSNEMSRVQRLRYAMPSI</sequence>
<evidence type="ECO:0000313" key="1">
    <source>
        <dbReference type="EMBL" id="RZC72183.1"/>
    </source>
</evidence>
<dbReference type="AlphaFoldDB" id="A0A4Y7KFM7"/>
<gene>
    <name evidence="1" type="ORF">C5167_035458</name>
</gene>
<proteinExistence type="predicted"/>